<dbReference type="PaxDb" id="4565-Traes_4AL_BAF4EA53B.1"/>
<sequence length="389" mass="44420">MEFAISVVTNELVTRFISFPTNRYSCHACSYEKRLQRLQRLLLRVHTVVEEADGRYITNSGMLVQLKMLTDAMYQGYWMMGAFNYGSLKETLMADEEEEEVSSSLFRLKRSRIIHGSARTHKARHLMEFHGAVESLEIAVANITEFVVILSGCDRMVCRPYDTYLYIDNFVFGHHSEKQMILSFLLQDSPAAAVPTVLPIIGGFAVGKKTLVLTYEEFGYLFKALAFGSANPGEHPQLVQIADRFARELQSRWSILAANLFADVMRANLNVHFWLSILSRCRRLVDRNLAMFGEHPKLRLEKGLPIDVTDMVLCLASPLQFIWNSSNNVLAKELPQVTFTELLVDLKPKMQATVVRFESRIPPYTTFDHILSRYAQDTPQLGAKRRIVP</sequence>
<reference evidence="1" key="1">
    <citation type="submission" date="2018-08" db="EMBL/GenBank/DDBJ databases">
        <authorList>
            <person name="Rossello M."/>
        </authorList>
    </citation>
    <scope>NUCLEOTIDE SEQUENCE [LARGE SCALE GENOMIC DNA]</scope>
    <source>
        <strain evidence="1">cv. Chinese Spring</strain>
    </source>
</reference>
<organism evidence="1">
    <name type="scientific">Triticum aestivum</name>
    <name type="common">Wheat</name>
    <dbReference type="NCBI Taxonomy" id="4565"/>
    <lineage>
        <taxon>Eukaryota</taxon>
        <taxon>Viridiplantae</taxon>
        <taxon>Streptophyta</taxon>
        <taxon>Embryophyta</taxon>
        <taxon>Tracheophyta</taxon>
        <taxon>Spermatophyta</taxon>
        <taxon>Magnoliopsida</taxon>
        <taxon>Liliopsida</taxon>
        <taxon>Poales</taxon>
        <taxon>Poaceae</taxon>
        <taxon>BOP clade</taxon>
        <taxon>Pooideae</taxon>
        <taxon>Triticodae</taxon>
        <taxon>Triticeae</taxon>
        <taxon>Triticinae</taxon>
        <taxon>Triticum</taxon>
    </lineage>
</organism>
<dbReference type="PANTHER" id="PTHR33377:SF68">
    <property type="entry name" value="RX N-TERMINAL DOMAIN-CONTAINING PROTEIN"/>
    <property type="match status" value="1"/>
</dbReference>
<dbReference type="Proteomes" id="UP000019116">
    <property type="component" value="Chromosome 4A"/>
</dbReference>
<keyword evidence="2" id="KW-1185">Reference proteome</keyword>
<dbReference type="STRING" id="4565.A0A3B6I6I1"/>
<evidence type="ECO:0000313" key="2">
    <source>
        <dbReference type="Proteomes" id="UP000019116"/>
    </source>
</evidence>
<name>A0A3B6I6I1_WHEAT</name>
<dbReference type="AlphaFoldDB" id="A0A3B6I6I1"/>
<dbReference type="Gramene" id="TraesSYM4A03G02244830.1">
    <property type="protein sequence ID" value="TraesSYM4A03G02244830.1.CDS1"/>
    <property type="gene ID" value="TraesSYM4A03G02244830"/>
</dbReference>
<dbReference type="Gramene" id="TraesCLE_scaffold_237834_01G000100.1">
    <property type="protein sequence ID" value="TraesCLE_scaffold_237834_01G000100.1"/>
    <property type="gene ID" value="TraesCLE_scaffold_237834_01G000100"/>
</dbReference>
<dbReference type="Gramene" id="TraesJUL4A03G02239440.1">
    <property type="protein sequence ID" value="TraesJUL4A03G02239440.1.CDS1"/>
    <property type="gene ID" value="TraesJUL4A03G02239440"/>
</dbReference>
<dbReference type="OrthoDB" id="666267at2759"/>
<evidence type="ECO:0008006" key="3">
    <source>
        <dbReference type="Google" id="ProtNLM"/>
    </source>
</evidence>
<dbReference type="EnsemblPlants" id="TraesCS4A02G487100.1">
    <property type="protein sequence ID" value="TraesCS4A02G487100.1.cds1"/>
    <property type="gene ID" value="TraesCS4A02G487100"/>
</dbReference>
<dbReference type="SMR" id="A0A3B6I6I1"/>
<evidence type="ECO:0000313" key="1">
    <source>
        <dbReference type="EnsemblPlants" id="TraesCS4A02G487100.1.cds1"/>
    </source>
</evidence>
<dbReference type="Gramene" id="TraesCS4A03G1226800.1">
    <property type="protein sequence ID" value="TraesCS4A03G1226800.1.CDS1"/>
    <property type="gene ID" value="TraesCS4A03G1226800"/>
</dbReference>
<reference evidence="1" key="2">
    <citation type="submission" date="2018-10" db="UniProtKB">
        <authorList>
            <consortium name="EnsemblPlants"/>
        </authorList>
    </citation>
    <scope>IDENTIFICATION</scope>
</reference>
<dbReference type="PANTHER" id="PTHR33377">
    <property type="entry name" value="OS10G0134700 PROTEIN-RELATED"/>
    <property type="match status" value="1"/>
</dbReference>
<dbReference type="OMA" id="TYEEFGY"/>
<proteinExistence type="predicted"/>
<protein>
    <recommendedName>
        <fullName evidence="3">Rx N-terminal domain-containing protein</fullName>
    </recommendedName>
</protein>
<dbReference type="Gramene" id="TraesCS4A02G487100.1">
    <property type="protein sequence ID" value="TraesCS4A02G487100.1.cds1"/>
    <property type="gene ID" value="TraesCS4A02G487100"/>
</dbReference>
<accession>A0A3B6I6I1</accession>